<proteinExistence type="predicted"/>
<evidence type="ECO:0000256" key="4">
    <source>
        <dbReference type="ARBA" id="ARBA00023014"/>
    </source>
</evidence>
<keyword evidence="3" id="KW-0408">Iron</keyword>
<dbReference type="InterPro" id="IPR017896">
    <property type="entry name" value="4Fe4S_Fe-S-bd"/>
</dbReference>
<dbReference type="PANTHER" id="PTHR43687:SF4">
    <property type="entry name" value="BLR5484 PROTEIN"/>
    <property type="match status" value="1"/>
</dbReference>
<dbReference type="InterPro" id="IPR050572">
    <property type="entry name" value="Fe-S_Ferredoxin"/>
</dbReference>
<dbReference type="GO" id="GO:0051539">
    <property type="term" value="F:4 iron, 4 sulfur cluster binding"/>
    <property type="evidence" value="ECO:0007669"/>
    <property type="project" value="UniProtKB-KW"/>
</dbReference>
<feature type="domain" description="4Fe-4S ferredoxin-type" evidence="5">
    <location>
        <begin position="587"/>
        <end position="616"/>
    </location>
</feature>
<feature type="domain" description="4Fe-4S ferredoxin-type" evidence="5">
    <location>
        <begin position="337"/>
        <end position="366"/>
    </location>
</feature>
<sequence>MSQKTRICNCNNTMPLDGAAIGSALGDGALPVASQLCRREVNQYLETLEGAERIIVGCTQEEPLFRELAEMKPAVAPLRFVNLRETGGWSEEARHAMPKMAALLAAARLPDPEPVPEVEYGSEGRVLLVGPARRVLAWARKLERQLQVSVLLTDGDEAALAGHAWPTFSGSAPRVKGWLGAFQASWQQTNPIDLELCTRCNACVKACPEGAISLAYQVDLAACTSHRDCVAACGAVAAIDFERIDRDRSGEFDLVLDLHDEPLLRMHQPPQGYFAPGADDAAAALAALQISEMVGTFSKPRFFQYKESICAHSRSRQPGCNACIDICSAEAISSAGDHIKVTPQLCAGCGACTTVCPSGALTYAWPRASDFGEKLRTLLATYVRAGGVRPALLVHSEEEGGGLVRQLGQLAAAGAARGVPARVLPVPVHHVASVGMDLWLAAVAYGAADVAVLATGGEAPQYLDALTAQMEIAQAIIDGLGYHTVRLHLLRTRDAEELDRELQRFVLPGRPAAMPAAAFHVAAAKRETLDFAITHLAQHAPTPQDCIALPPGAPFGAVAIDTDKCTLCMACVGACPESALTDNPQMPQLRFTEANCVQCGLCVNTCPEQALALQPRLAIGAAAKQARVINEAQPYHCIKCQKPFGTLQMVENMVAKLAGHGAFAGNIERLRMCPDCRVIDMLQPEKEVTIFEVKR</sequence>
<gene>
    <name evidence="6" type="ORF">GM658_00235</name>
</gene>
<comment type="caution">
    <text evidence="6">The sequence shown here is derived from an EMBL/GenBank/DDBJ whole genome shotgun (WGS) entry which is preliminary data.</text>
</comment>
<dbReference type="PROSITE" id="PS00198">
    <property type="entry name" value="4FE4S_FER_1"/>
    <property type="match status" value="4"/>
</dbReference>
<dbReference type="SUPFAM" id="SSF54862">
    <property type="entry name" value="4Fe-4S ferredoxins"/>
    <property type="match status" value="1"/>
</dbReference>
<evidence type="ECO:0000256" key="1">
    <source>
        <dbReference type="ARBA" id="ARBA00022485"/>
    </source>
</evidence>
<keyword evidence="1" id="KW-0004">4Fe-4S</keyword>
<dbReference type="Pfam" id="PF00037">
    <property type="entry name" value="Fer4"/>
    <property type="match status" value="1"/>
</dbReference>
<keyword evidence="2" id="KW-0479">Metal-binding</keyword>
<dbReference type="AlphaFoldDB" id="A0A6L6QB55"/>
<organism evidence="6 7">
    <name type="scientific">Massilia eburnea</name>
    <dbReference type="NCBI Taxonomy" id="1776165"/>
    <lineage>
        <taxon>Bacteria</taxon>
        <taxon>Pseudomonadati</taxon>
        <taxon>Pseudomonadota</taxon>
        <taxon>Betaproteobacteria</taxon>
        <taxon>Burkholderiales</taxon>
        <taxon>Oxalobacteraceae</taxon>
        <taxon>Telluria group</taxon>
        <taxon>Massilia</taxon>
    </lineage>
</organism>
<evidence type="ECO:0000256" key="2">
    <source>
        <dbReference type="ARBA" id="ARBA00022723"/>
    </source>
</evidence>
<evidence type="ECO:0000313" key="7">
    <source>
        <dbReference type="Proteomes" id="UP000472320"/>
    </source>
</evidence>
<dbReference type="OrthoDB" id="9784571at2"/>
<dbReference type="RefSeq" id="WP_155452010.1">
    <property type="nucleotide sequence ID" value="NZ_WNKX01000001.1"/>
</dbReference>
<reference evidence="6 7" key="1">
    <citation type="submission" date="2019-11" db="EMBL/GenBank/DDBJ databases">
        <title>Type strains purchased from KCTC, JCM and DSMZ.</title>
        <authorList>
            <person name="Lu H."/>
        </authorList>
    </citation>
    <scope>NUCLEOTIDE SEQUENCE [LARGE SCALE GENOMIC DNA]</scope>
    <source>
        <strain evidence="6 7">JCM 31587</strain>
    </source>
</reference>
<evidence type="ECO:0000259" key="5">
    <source>
        <dbReference type="PROSITE" id="PS51379"/>
    </source>
</evidence>
<dbReference type="GO" id="GO:0046872">
    <property type="term" value="F:metal ion binding"/>
    <property type="evidence" value="ECO:0007669"/>
    <property type="project" value="UniProtKB-KW"/>
</dbReference>
<keyword evidence="4" id="KW-0411">Iron-sulfur</keyword>
<name>A0A6L6QB55_9BURK</name>
<protein>
    <submittedName>
        <fullName evidence="6">4Fe-4S ferredoxin</fullName>
    </submittedName>
</protein>
<dbReference type="InterPro" id="IPR017900">
    <property type="entry name" value="4Fe4S_Fe_S_CS"/>
</dbReference>
<keyword evidence="7" id="KW-1185">Reference proteome</keyword>
<dbReference type="Pfam" id="PF12837">
    <property type="entry name" value="Fer4_6"/>
    <property type="match status" value="1"/>
</dbReference>
<evidence type="ECO:0000313" key="6">
    <source>
        <dbReference type="EMBL" id="MTW09016.1"/>
    </source>
</evidence>
<evidence type="ECO:0000256" key="3">
    <source>
        <dbReference type="ARBA" id="ARBA00023004"/>
    </source>
</evidence>
<dbReference type="Gene3D" id="3.30.70.20">
    <property type="match status" value="4"/>
</dbReference>
<dbReference type="PANTHER" id="PTHR43687">
    <property type="entry name" value="ADENYLYLSULFATE REDUCTASE, BETA SUBUNIT"/>
    <property type="match status" value="1"/>
</dbReference>
<dbReference type="Pfam" id="PF13187">
    <property type="entry name" value="Fer4_9"/>
    <property type="match status" value="1"/>
</dbReference>
<dbReference type="EMBL" id="WNKX01000001">
    <property type="protein sequence ID" value="MTW09016.1"/>
    <property type="molecule type" value="Genomic_DNA"/>
</dbReference>
<dbReference type="Proteomes" id="UP000472320">
    <property type="component" value="Unassembled WGS sequence"/>
</dbReference>
<accession>A0A6L6QB55</accession>
<feature type="domain" description="4Fe-4S ferredoxin-type" evidence="5">
    <location>
        <begin position="188"/>
        <end position="217"/>
    </location>
</feature>
<feature type="domain" description="4Fe-4S ferredoxin-type" evidence="5">
    <location>
        <begin position="556"/>
        <end position="585"/>
    </location>
</feature>
<dbReference type="PROSITE" id="PS51379">
    <property type="entry name" value="4FE4S_FER_2"/>
    <property type="match status" value="4"/>
</dbReference>